<proteinExistence type="inferred from homology"/>
<evidence type="ECO:0000256" key="2">
    <source>
        <dbReference type="ARBA" id="ARBA00006275"/>
    </source>
</evidence>
<dbReference type="GO" id="GO:0009279">
    <property type="term" value="C:cell outer membrane"/>
    <property type="evidence" value="ECO:0007669"/>
    <property type="project" value="UniProtKB-SubCell"/>
</dbReference>
<dbReference type="RefSeq" id="WP_041885177.1">
    <property type="nucleotide sequence ID" value="NZ_CP157278.1"/>
</dbReference>
<evidence type="ECO:0000259" key="7">
    <source>
        <dbReference type="Pfam" id="PF07980"/>
    </source>
</evidence>
<dbReference type="InterPro" id="IPR011990">
    <property type="entry name" value="TPR-like_helical_dom_sf"/>
</dbReference>
<dbReference type="OrthoDB" id="5694214at2"/>
<dbReference type="Pfam" id="PF14322">
    <property type="entry name" value="SusD-like_3"/>
    <property type="match status" value="1"/>
</dbReference>
<evidence type="ECO:0000256" key="6">
    <source>
        <dbReference type="SAM" id="MobiDB-lite"/>
    </source>
</evidence>
<feature type="compositionally biased region" description="Low complexity" evidence="6">
    <location>
        <begin position="307"/>
        <end position="319"/>
    </location>
</feature>
<sequence>MKNSLYLSIAFIALFMSSCKKGDLDLVPTDKLSPTTFWKTEADASAAITGCYSALWDVTSQVQPYLEVLTPNAYSEYPWEGWKNIALSAQSPTDLGGFGGVYKGAYAGIAATNNFLGNIESVTMPEASKNVMKGEARFLRAYYYSILANYWGGVPLLLEKTDLNQRNMPKSTKDEVVAQIIKDLEIAAPLLPATPAQKGRITKGAALALKTRVLLYNKRWAEAATAAQSVMAMSYSLFPDYRGLFTEASENNQEVIFDVQFLAPKYATNWDTYIGIYDPALSPGWSSIEPTQDLVDEYEMKDGTIYSPSNPAADSADPNNNRDPRLDQTLFRKGVLYNSKPYPVSADGWPGVYTGYSFKKYTVYDNTTSTSVSDNQSQINGIVLRYADILLMYAEAKNEASGPDQSVYDAINMVRNRSSIKMPPLPAGLSQETMRQRIRHERRIEFAGEGLYYSDVKRWGIAETVLNRAIKLNGAQKKGAIEQRVFRAGRDYLMPFSQNDIDSDPNLVQNPGY</sequence>
<dbReference type="InterPro" id="IPR033985">
    <property type="entry name" value="SusD-like_N"/>
</dbReference>
<evidence type="ECO:0000256" key="5">
    <source>
        <dbReference type="ARBA" id="ARBA00023237"/>
    </source>
</evidence>
<feature type="domain" description="SusD-like N-terminal" evidence="8">
    <location>
        <begin position="40"/>
        <end position="215"/>
    </location>
</feature>
<comment type="similarity">
    <text evidence="2">Belongs to the SusD family.</text>
</comment>
<keyword evidence="4" id="KW-0472">Membrane</keyword>
<gene>
    <name evidence="9" type="ORF">TH53_20945</name>
</gene>
<evidence type="ECO:0000313" key="10">
    <source>
        <dbReference type="Proteomes" id="UP000032049"/>
    </source>
</evidence>
<dbReference type="InterPro" id="IPR012944">
    <property type="entry name" value="SusD_RagB_dom"/>
</dbReference>
<protein>
    <submittedName>
        <fullName evidence="9">Contig102, whole genome shotgun sequence</fullName>
    </submittedName>
</protein>
<dbReference type="SUPFAM" id="SSF48452">
    <property type="entry name" value="TPR-like"/>
    <property type="match status" value="1"/>
</dbReference>
<dbReference type="PROSITE" id="PS51257">
    <property type="entry name" value="PROKAR_LIPOPROTEIN"/>
    <property type="match status" value="1"/>
</dbReference>
<evidence type="ECO:0000259" key="8">
    <source>
        <dbReference type="Pfam" id="PF14322"/>
    </source>
</evidence>
<dbReference type="STRING" id="1503925.TH53_20945"/>
<dbReference type="CDD" id="cd08977">
    <property type="entry name" value="SusD"/>
    <property type="match status" value="1"/>
</dbReference>
<evidence type="ECO:0000256" key="4">
    <source>
        <dbReference type="ARBA" id="ARBA00023136"/>
    </source>
</evidence>
<evidence type="ECO:0000256" key="1">
    <source>
        <dbReference type="ARBA" id="ARBA00004442"/>
    </source>
</evidence>
<dbReference type="Gene3D" id="1.25.40.390">
    <property type="match status" value="1"/>
</dbReference>
<comment type="subcellular location">
    <subcellularLocation>
        <location evidence="1">Cell outer membrane</location>
    </subcellularLocation>
</comment>
<evidence type="ECO:0000256" key="3">
    <source>
        <dbReference type="ARBA" id="ARBA00022729"/>
    </source>
</evidence>
<comment type="caution">
    <text evidence="9">The sequence shown here is derived from an EMBL/GenBank/DDBJ whole genome shotgun (WGS) entry which is preliminary data.</text>
</comment>
<keyword evidence="5" id="KW-0998">Cell outer membrane</keyword>
<name>A0A0D0GM09_9SPHI</name>
<keyword evidence="3" id="KW-0732">Signal</keyword>
<evidence type="ECO:0000313" key="9">
    <source>
        <dbReference type="EMBL" id="KIO75446.1"/>
    </source>
</evidence>
<organism evidence="9 10">
    <name type="scientific">Pedobacter lusitanus</name>
    <dbReference type="NCBI Taxonomy" id="1503925"/>
    <lineage>
        <taxon>Bacteria</taxon>
        <taxon>Pseudomonadati</taxon>
        <taxon>Bacteroidota</taxon>
        <taxon>Sphingobacteriia</taxon>
        <taxon>Sphingobacteriales</taxon>
        <taxon>Sphingobacteriaceae</taxon>
        <taxon>Pedobacter</taxon>
    </lineage>
</organism>
<dbReference type="Pfam" id="PF07980">
    <property type="entry name" value="SusD_RagB"/>
    <property type="match status" value="1"/>
</dbReference>
<feature type="region of interest" description="Disordered" evidence="6">
    <location>
        <begin position="306"/>
        <end position="325"/>
    </location>
</feature>
<feature type="domain" description="RagB/SusD" evidence="7">
    <location>
        <begin position="253"/>
        <end position="513"/>
    </location>
</feature>
<dbReference type="AlphaFoldDB" id="A0A0D0GM09"/>
<dbReference type="EMBL" id="JXRA01000102">
    <property type="protein sequence ID" value="KIO75446.1"/>
    <property type="molecule type" value="Genomic_DNA"/>
</dbReference>
<dbReference type="Proteomes" id="UP000032049">
    <property type="component" value="Unassembled WGS sequence"/>
</dbReference>
<reference evidence="9 10" key="1">
    <citation type="submission" date="2015-01" db="EMBL/GenBank/DDBJ databases">
        <title>Draft genome sequence of Pedobacter sp. NL19 isolated from sludge of an effluent treatment pond in an abandoned uranium mine.</title>
        <authorList>
            <person name="Santos T."/>
            <person name="Caetano T."/>
            <person name="Covas C."/>
            <person name="Cruz A."/>
            <person name="Mendo S."/>
        </authorList>
    </citation>
    <scope>NUCLEOTIDE SEQUENCE [LARGE SCALE GENOMIC DNA]</scope>
    <source>
        <strain evidence="9 10">NL19</strain>
    </source>
</reference>
<keyword evidence="10" id="KW-1185">Reference proteome</keyword>
<accession>A0A0D0GM09</accession>